<protein>
    <submittedName>
        <fullName evidence="2">TIM barrel protein</fullName>
    </submittedName>
</protein>
<evidence type="ECO:0000313" key="2">
    <source>
        <dbReference type="EMBL" id="MET7029118.1"/>
    </source>
</evidence>
<keyword evidence="3" id="KW-1185">Reference proteome</keyword>
<dbReference type="SUPFAM" id="SSF51658">
    <property type="entry name" value="Xylose isomerase-like"/>
    <property type="match status" value="1"/>
</dbReference>
<dbReference type="InterPro" id="IPR036237">
    <property type="entry name" value="Xyl_isomerase-like_sf"/>
</dbReference>
<proteinExistence type="predicted"/>
<reference evidence="2 3" key="1">
    <citation type="submission" date="2024-07" db="EMBL/GenBank/DDBJ databases">
        <title>The genome sequence of type strain Sediminicola luteus GDMCC 1.2596T.</title>
        <authorList>
            <person name="Liu Y."/>
        </authorList>
    </citation>
    <scope>NUCLEOTIDE SEQUENCE [LARGE SCALE GENOMIC DNA]</scope>
    <source>
        <strain evidence="2 3">GDMCC 1.2596</strain>
    </source>
</reference>
<evidence type="ECO:0000313" key="3">
    <source>
        <dbReference type="Proteomes" id="UP001549773"/>
    </source>
</evidence>
<comment type="caution">
    <text evidence="2">The sequence shown here is derived from an EMBL/GenBank/DDBJ whole genome shotgun (WGS) entry which is preliminary data.</text>
</comment>
<dbReference type="Proteomes" id="UP001549773">
    <property type="component" value="Unassembled WGS sequence"/>
</dbReference>
<dbReference type="RefSeq" id="WP_354617942.1">
    <property type="nucleotide sequence ID" value="NZ_JBEWYP010000003.1"/>
</dbReference>
<sequence length="303" mass="34943">MQEIHTNSRRNFLKQASLLSAATMLPLTGFSMAQKRSYKIGLQLFTIRDAMKRDPIGSLKMVAGLGYEDLELYGYDGEKGSYYGYKASDFKHILDDLQLTASSGHYNYSDYFEQPIDQLKRYTDQCIEGALALDKRYITWPWLHPNYRTLDNFKILSDKLNRIGEQVYSAGLGFAYHNHDFEFTDHGGETGYDIILRETDPTLVKLQMDLYWVVHSSKVSPAELIANQPGRYVMWHIKDMDKITRDYTELGNGSIDYIKLLSTIPTDVLEFYYLEQGGNFAENSIQSITDSAAYFKQHLQKYL</sequence>
<evidence type="ECO:0000259" key="1">
    <source>
        <dbReference type="Pfam" id="PF01261"/>
    </source>
</evidence>
<dbReference type="InterPro" id="IPR006311">
    <property type="entry name" value="TAT_signal"/>
</dbReference>
<dbReference type="PANTHER" id="PTHR12110">
    <property type="entry name" value="HYDROXYPYRUVATE ISOMERASE"/>
    <property type="match status" value="1"/>
</dbReference>
<dbReference type="PANTHER" id="PTHR12110:SF41">
    <property type="entry name" value="INOSOSE DEHYDRATASE"/>
    <property type="match status" value="1"/>
</dbReference>
<feature type="domain" description="Xylose isomerase-like TIM barrel" evidence="1">
    <location>
        <begin position="61"/>
        <end position="264"/>
    </location>
</feature>
<dbReference type="Pfam" id="PF01261">
    <property type="entry name" value="AP_endonuc_2"/>
    <property type="match status" value="1"/>
</dbReference>
<dbReference type="Gene3D" id="3.20.20.150">
    <property type="entry name" value="Divalent-metal-dependent TIM barrel enzymes"/>
    <property type="match status" value="1"/>
</dbReference>
<dbReference type="EMBL" id="JBEWYP010000003">
    <property type="protein sequence ID" value="MET7029118.1"/>
    <property type="molecule type" value="Genomic_DNA"/>
</dbReference>
<name>A0ABV2TV14_9FLAO</name>
<gene>
    <name evidence="2" type="ORF">ABXZ32_06915</name>
</gene>
<accession>A0ABV2TV14</accession>
<organism evidence="2 3">
    <name type="scientific">Sediminicola luteus</name>
    <dbReference type="NCBI Taxonomy" id="319238"/>
    <lineage>
        <taxon>Bacteria</taxon>
        <taxon>Pseudomonadati</taxon>
        <taxon>Bacteroidota</taxon>
        <taxon>Flavobacteriia</taxon>
        <taxon>Flavobacteriales</taxon>
        <taxon>Flavobacteriaceae</taxon>
        <taxon>Sediminicola</taxon>
    </lineage>
</organism>
<dbReference type="InterPro" id="IPR050312">
    <property type="entry name" value="IolE/XylAMocC-like"/>
</dbReference>
<dbReference type="InterPro" id="IPR013022">
    <property type="entry name" value="Xyl_isomerase-like_TIM-brl"/>
</dbReference>
<dbReference type="PROSITE" id="PS51318">
    <property type="entry name" value="TAT"/>
    <property type="match status" value="1"/>
</dbReference>